<gene>
    <name evidence="2" type="ORF">GBA63_17215</name>
</gene>
<keyword evidence="3" id="KW-1185">Reference proteome</keyword>
<organism evidence="2 3">
    <name type="scientific">Rubrobacter tropicus</name>
    <dbReference type="NCBI Taxonomy" id="2653851"/>
    <lineage>
        <taxon>Bacteria</taxon>
        <taxon>Bacillati</taxon>
        <taxon>Actinomycetota</taxon>
        <taxon>Rubrobacteria</taxon>
        <taxon>Rubrobacterales</taxon>
        <taxon>Rubrobacteraceae</taxon>
        <taxon>Rubrobacter</taxon>
    </lineage>
</organism>
<feature type="compositionally biased region" description="Basic and acidic residues" evidence="1">
    <location>
        <begin position="69"/>
        <end position="88"/>
    </location>
</feature>
<dbReference type="AlphaFoldDB" id="A0A6G8QCH1"/>
<sequence length="88" mass="9954">MANLTITVDEETVKRARIRALEEGTSVNALLRGYLEEYSGVRRERREAGRKLLELSKNSKAGSGGKGLPKREELYDRPIMRNRPEGPL</sequence>
<evidence type="ECO:0000256" key="1">
    <source>
        <dbReference type="SAM" id="MobiDB-lite"/>
    </source>
</evidence>
<accession>A0A6G8QCH1</accession>
<name>A0A6G8QCH1_9ACTN</name>
<protein>
    <submittedName>
        <fullName evidence="2">Uncharacterized protein</fullName>
    </submittedName>
</protein>
<dbReference type="KEGG" id="rub:GBA63_17215"/>
<feature type="region of interest" description="Disordered" evidence="1">
    <location>
        <begin position="55"/>
        <end position="88"/>
    </location>
</feature>
<dbReference type="RefSeq" id="WP_166172281.1">
    <property type="nucleotide sequence ID" value="NZ_CP045119.1"/>
</dbReference>
<proteinExistence type="predicted"/>
<dbReference type="EMBL" id="CP045119">
    <property type="protein sequence ID" value="QIN84195.1"/>
    <property type="molecule type" value="Genomic_DNA"/>
</dbReference>
<dbReference type="Proteomes" id="UP000501452">
    <property type="component" value="Chromosome"/>
</dbReference>
<evidence type="ECO:0000313" key="3">
    <source>
        <dbReference type="Proteomes" id="UP000501452"/>
    </source>
</evidence>
<reference evidence="2 3" key="1">
    <citation type="submission" date="2019-10" db="EMBL/GenBank/DDBJ databases">
        <title>Rubrobacter sp nov SCSIO 52090 isolated from a deep-sea sediment in the South China Sea.</title>
        <authorList>
            <person name="Chen R.W."/>
        </authorList>
    </citation>
    <scope>NUCLEOTIDE SEQUENCE [LARGE SCALE GENOMIC DNA]</scope>
    <source>
        <strain evidence="2 3">SCSIO 52909</strain>
    </source>
</reference>
<evidence type="ECO:0000313" key="2">
    <source>
        <dbReference type="EMBL" id="QIN84195.1"/>
    </source>
</evidence>